<dbReference type="AlphaFoldDB" id="A0A558DS18"/>
<accession>A0A558DS18</accession>
<evidence type="ECO:0000313" key="1">
    <source>
        <dbReference type="EMBL" id="TVO75854.1"/>
    </source>
</evidence>
<proteinExistence type="predicted"/>
<dbReference type="OrthoDB" id="5760904at2"/>
<dbReference type="EMBL" id="VMNH01000007">
    <property type="protein sequence ID" value="TVO75854.1"/>
    <property type="molecule type" value="Genomic_DNA"/>
</dbReference>
<organism evidence="1 2">
    <name type="scientific">Sedimenticola selenatireducens</name>
    <dbReference type="NCBI Taxonomy" id="191960"/>
    <lineage>
        <taxon>Bacteria</taxon>
        <taxon>Pseudomonadati</taxon>
        <taxon>Pseudomonadota</taxon>
        <taxon>Gammaproteobacteria</taxon>
        <taxon>Chromatiales</taxon>
        <taxon>Sedimenticolaceae</taxon>
        <taxon>Sedimenticola</taxon>
    </lineage>
</organism>
<comment type="caution">
    <text evidence="1">The sequence shown here is derived from an EMBL/GenBank/DDBJ whole genome shotgun (WGS) entry which is preliminary data.</text>
</comment>
<dbReference type="RefSeq" id="WP_144358434.1">
    <property type="nucleotide sequence ID" value="NZ_VMNH01000007.1"/>
</dbReference>
<gene>
    <name evidence="1" type="ORF">FHP88_07600</name>
</gene>
<dbReference type="Proteomes" id="UP000316649">
    <property type="component" value="Unassembled WGS sequence"/>
</dbReference>
<evidence type="ECO:0000313" key="2">
    <source>
        <dbReference type="Proteomes" id="UP000316649"/>
    </source>
</evidence>
<reference evidence="1 2" key="1">
    <citation type="submission" date="2019-07" db="EMBL/GenBank/DDBJ databases">
        <title>The pathways for chlorine oxyanion respiration interact through the shared metabolite chlorate.</title>
        <authorList>
            <person name="Barnum T.P."/>
            <person name="Cheng Y."/>
            <person name="Hill K.A."/>
            <person name="Lucas L.N."/>
            <person name="Carlson H.K."/>
            <person name="Coates J.D."/>
        </authorList>
    </citation>
    <scope>NUCLEOTIDE SEQUENCE [LARGE SCALE GENOMIC DNA]</scope>
    <source>
        <strain evidence="1 2">BK-1</strain>
    </source>
</reference>
<name>A0A558DS18_9GAMM</name>
<protein>
    <submittedName>
        <fullName evidence="1">Uncharacterized protein</fullName>
    </submittedName>
</protein>
<sequence>MNFLEFNHAQYRDTFNEAVADLSLSLTLDESQQAQHALQGIGAMQGYIDIMRRLDSDREQGNVSRSDATDASQIGDMMLQLLDELGHVAVSRGLTETMHQMHRLSLPVALWIVQHEGTIERLDIIVNAVASFANNVKGQEQLTALCHVITQVQSAVSETIRRDLEVSDPMRPWRILNLNWGIIATRTLSPQLMESVFDQLIDAIPIDAKAFFQEGMQQMDIVGYPDSVRAVMARYNNLLGASGSLH</sequence>
<keyword evidence="2" id="KW-1185">Reference proteome</keyword>